<evidence type="ECO:0000313" key="2">
    <source>
        <dbReference type="Proteomes" id="UP001377337"/>
    </source>
</evidence>
<name>A0ABZ2NLZ3_9BACI</name>
<dbReference type="PANTHER" id="PTHR38448:SF2">
    <property type="entry name" value="REGULATORY PROTEIN YLBF"/>
    <property type="match status" value="1"/>
</dbReference>
<dbReference type="InterPro" id="IPR052767">
    <property type="entry name" value="Bact_com_dev_regulator"/>
</dbReference>
<gene>
    <name evidence="1" type="ORF">WCV65_09215</name>
</gene>
<dbReference type="Pfam" id="PF06133">
    <property type="entry name" value="Com_YlbF"/>
    <property type="match status" value="1"/>
</dbReference>
<protein>
    <submittedName>
        <fullName evidence="1">YlbF family regulator</fullName>
    </submittedName>
</protein>
<evidence type="ECO:0000313" key="1">
    <source>
        <dbReference type="EMBL" id="WXB98635.1"/>
    </source>
</evidence>
<keyword evidence="2" id="KW-1185">Reference proteome</keyword>
<proteinExistence type="predicted"/>
<dbReference type="InterPro" id="IPR010368">
    <property type="entry name" value="Com_YlbF"/>
</dbReference>
<dbReference type="RefSeq" id="WP_338781769.1">
    <property type="nucleotide sequence ID" value="NZ_CP147407.1"/>
</dbReference>
<dbReference type="EMBL" id="CP147407">
    <property type="protein sequence ID" value="WXB98635.1"/>
    <property type="molecule type" value="Genomic_DNA"/>
</dbReference>
<accession>A0ABZ2NLZ3</accession>
<dbReference type="PANTHER" id="PTHR38448">
    <property type="entry name" value="REGULATORY PROTEIN YLBF-RELATED"/>
    <property type="match status" value="1"/>
</dbReference>
<dbReference type="InterPro" id="IPR023378">
    <property type="entry name" value="YheA/YmcA-like_dom_sf"/>
</dbReference>
<organism evidence="1 2">
    <name type="scientific">Metabacillus sediminis</name>
    <dbReference type="NCBI Taxonomy" id="3117746"/>
    <lineage>
        <taxon>Bacteria</taxon>
        <taxon>Bacillati</taxon>
        <taxon>Bacillota</taxon>
        <taxon>Bacilli</taxon>
        <taxon>Bacillales</taxon>
        <taxon>Bacillaceae</taxon>
        <taxon>Metabacillus</taxon>
    </lineage>
</organism>
<reference evidence="1 2" key="1">
    <citation type="submission" date="2024-02" db="EMBL/GenBank/DDBJ databases">
        <title>Seven novel Bacillus-like species.</title>
        <authorList>
            <person name="Liu G."/>
        </authorList>
    </citation>
    <scope>NUCLEOTIDE SEQUENCE [LARGE SCALE GENOMIC DNA]</scope>
    <source>
        <strain evidence="1 2">FJAT-52054</strain>
    </source>
</reference>
<dbReference type="Proteomes" id="UP001377337">
    <property type="component" value="Chromosome"/>
</dbReference>
<dbReference type="Gene3D" id="1.20.1500.10">
    <property type="entry name" value="YheA/YmcA-like"/>
    <property type="match status" value="1"/>
</dbReference>
<dbReference type="SUPFAM" id="SSF158622">
    <property type="entry name" value="YheA/YmcA-like"/>
    <property type="match status" value="1"/>
</dbReference>
<sequence>MVKWSLEVLSLVYATMESVQILDQADEISEMILQSDLAEAYRMRLADLKNDQTAQDIVSRFVKVKDIYEDVQRFGKYHPDYRQISKDMREIKRELDLNEKVAAFRRAETGLQTLLDEISIQLGSAVSEHVKVPTGNPFFDSLSACGGGCGSGGGCGCKVS</sequence>